<dbReference type="HOGENOM" id="CLU_3284730_0_0_10"/>
<dbReference type="EMBL" id="ABIY02000050">
    <property type="protein sequence ID" value="EDV02440.1"/>
    <property type="molecule type" value="Genomic_DNA"/>
</dbReference>
<dbReference type="STRING" id="470145.BACCOP_00475"/>
<name>B3JF30_9BACT</name>
<sequence>MLLFSKYKIMEFYCITKDYCKEFCRTTKKTDTKKGSEDLS</sequence>
<proteinExistence type="predicted"/>
<reference evidence="1 2" key="2">
    <citation type="submission" date="2008-04" db="EMBL/GenBank/DDBJ databases">
        <authorList>
            <person name="Fulton L."/>
            <person name="Clifton S."/>
            <person name="Fulton B."/>
            <person name="Xu J."/>
            <person name="Minx P."/>
            <person name="Pepin K.H."/>
            <person name="Johnson M."/>
            <person name="Thiruvilangam P."/>
            <person name="Bhonagiri V."/>
            <person name="Nash W.E."/>
            <person name="Mardis E.R."/>
            <person name="Wilson R.K."/>
        </authorList>
    </citation>
    <scope>NUCLEOTIDE SEQUENCE [LARGE SCALE GENOMIC DNA]</scope>
    <source>
        <strain evidence="1 2">DSM 17136</strain>
    </source>
</reference>
<evidence type="ECO:0000313" key="1">
    <source>
        <dbReference type="EMBL" id="EDV02440.1"/>
    </source>
</evidence>
<dbReference type="Proteomes" id="UP000003146">
    <property type="component" value="Unassembled WGS sequence"/>
</dbReference>
<dbReference type="AlphaFoldDB" id="B3JF30"/>
<gene>
    <name evidence="1" type="ORF">BACCOP_00475</name>
</gene>
<protein>
    <submittedName>
        <fullName evidence="1">Uncharacterized protein</fullName>
    </submittedName>
</protein>
<comment type="caution">
    <text evidence="1">The sequence shown here is derived from an EMBL/GenBank/DDBJ whole genome shotgun (WGS) entry which is preliminary data.</text>
</comment>
<evidence type="ECO:0000313" key="2">
    <source>
        <dbReference type="Proteomes" id="UP000003146"/>
    </source>
</evidence>
<organism evidence="1 2">
    <name type="scientific">Phocaeicola coprocola DSM 17136</name>
    <dbReference type="NCBI Taxonomy" id="470145"/>
    <lineage>
        <taxon>Bacteria</taxon>
        <taxon>Pseudomonadati</taxon>
        <taxon>Bacteroidota</taxon>
        <taxon>Bacteroidia</taxon>
        <taxon>Bacteroidales</taxon>
        <taxon>Bacteroidaceae</taxon>
        <taxon>Phocaeicola</taxon>
    </lineage>
</organism>
<accession>B3JF30</accession>
<reference evidence="1 2" key="1">
    <citation type="submission" date="2008-04" db="EMBL/GenBank/DDBJ databases">
        <title>Draft genome sequence of Bacteroides coprocola (DSM 17136).</title>
        <authorList>
            <person name="Sudarsanam P."/>
            <person name="Ley R."/>
            <person name="Guruge J."/>
            <person name="Turnbaugh P.J."/>
            <person name="Mahowald M."/>
            <person name="Liep D."/>
            <person name="Gordon J."/>
        </authorList>
    </citation>
    <scope>NUCLEOTIDE SEQUENCE [LARGE SCALE GENOMIC DNA]</scope>
    <source>
        <strain evidence="1 2">DSM 17136</strain>
    </source>
</reference>